<dbReference type="EMBL" id="CP024870">
    <property type="protein sequence ID" value="ATX71065.1"/>
    <property type="molecule type" value="Genomic_DNA"/>
</dbReference>
<feature type="domain" description="6-phospho-N-acetylmuramidase N-terminal" evidence="2">
    <location>
        <begin position="5"/>
        <end position="240"/>
    </location>
</feature>
<dbReference type="InterPro" id="IPR029000">
    <property type="entry name" value="Cyclophilin-like_dom_sf"/>
</dbReference>
<evidence type="ECO:0000313" key="3">
    <source>
        <dbReference type="EMBL" id="ATX71065.1"/>
    </source>
</evidence>
<dbReference type="PANTHER" id="PTHR38435:SF1">
    <property type="entry name" value="DUF871 DOMAIN-CONTAINING PROTEIN"/>
    <property type="match status" value="1"/>
</dbReference>
<dbReference type="SUPFAM" id="SSF50891">
    <property type="entry name" value="Cyclophilin-like"/>
    <property type="match status" value="1"/>
</dbReference>
<dbReference type="InterPro" id="IPR017853">
    <property type="entry name" value="GH"/>
</dbReference>
<accession>A0A2K8KHB8</accession>
<organism evidence="3 4">
    <name type="scientific">Spiroplasma clarkii</name>
    <dbReference type="NCBI Taxonomy" id="2139"/>
    <lineage>
        <taxon>Bacteria</taxon>
        <taxon>Bacillati</taxon>
        <taxon>Mycoplasmatota</taxon>
        <taxon>Mollicutes</taxon>
        <taxon>Entomoplasmatales</taxon>
        <taxon>Spiroplasmataceae</taxon>
        <taxon>Spiroplasma</taxon>
    </lineage>
</organism>
<feature type="domain" description="6-phospho-N-acetylmuramidase C-terminal" evidence="1">
    <location>
        <begin position="247"/>
        <end position="364"/>
    </location>
</feature>
<dbReference type="SUPFAM" id="SSF51445">
    <property type="entry name" value="(Trans)glycosidases"/>
    <property type="match status" value="1"/>
</dbReference>
<dbReference type="InterPro" id="IPR043894">
    <property type="entry name" value="MupG_C"/>
</dbReference>
<dbReference type="Pfam" id="PF05913">
    <property type="entry name" value="MupG_C"/>
    <property type="match status" value="1"/>
</dbReference>
<evidence type="ECO:0008006" key="5">
    <source>
        <dbReference type="Google" id="ProtNLM"/>
    </source>
</evidence>
<dbReference type="Gene3D" id="3.20.20.70">
    <property type="entry name" value="Aldolase class I"/>
    <property type="match status" value="1"/>
</dbReference>
<evidence type="ECO:0000259" key="2">
    <source>
        <dbReference type="Pfam" id="PF19200"/>
    </source>
</evidence>
<evidence type="ECO:0000313" key="4">
    <source>
        <dbReference type="Proteomes" id="UP000231179"/>
    </source>
</evidence>
<dbReference type="InterPro" id="IPR008589">
    <property type="entry name" value="MupG"/>
</dbReference>
<dbReference type="AlphaFoldDB" id="A0A2K8KHB8"/>
<keyword evidence="4" id="KW-1185">Reference proteome</keyword>
<dbReference type="Gene3D" id="2.40.100.10">
    <property type="entry name" value="Cyclophilin-like"/>
    <property type="match status" value="1"/>
</dbReference>
<name>A0A2K8KHB8_9MOLU</name>
<evidence type="ECO:0000259" key="1">
    <source>
        <dbReference type="Pfam" id="PF05913"/>
    </source>
</evidence>
<dbReference type="RefSeq" id="WP_100254603.1">
    <property type="nucleotide sequence ID" value="NZ_CP024870.1"/>
</dbReference>
<dbReference type="PANTHER" id="PTHR38435">
    <property type="match status" value="1"/>
</dbReference>
<dbReference type="Pfam" id="PF19200">
    <property type="entry name" value="MupG_N"/>
    <property type="match status" value="1"/>
</dbReference>
<protein>
    <recommendedName>
        <fullName evidence="5">Outer surface protein</fullName>
    </recommendedName>
</protein>
<dbReference type="Proteomes" id="UP000231179">
    <property type="component" value="Chromosome"/>
</dbReference>
<dbReference type="InterPro" id="IPR013785">
    <property type="entry name" value="Aldolase_TIM"/>
</dbReference>
<proteinExistence type="predicted"/>
<gene>
    <name evidence="3" type="ORF">SCLAR_v1c07480</name>
</gene>
<reference evidence="3 4" key="1">
    <citation type="submission" date="2017-11" db="EMBL/GenBank/DDBJ databases">
        <title>Complete genome sequence of Spiroplasma clarkii CN-5 (DSM 19994).</title>
        <authorList>
            <person name="Tsai Y.-M."/>
            <person name="Chang A."/>
            <person name="Lo W.-S."/>
            <person name="Kuo C.-H."/>
        </authorList>
    </citation>
    <scope>NUCLEOTIDE SEQUENCE [LARGE SCALE GENOMIC DNA]</scope>
    <source>
        <strain evidence="3 4">CN-5</strain>
    </source>
</reference>
<dbReference type="InterPro" id="IPR043797">
    <property type="entry name" value="MupG_N"/>
</dbReference>
<sequence>MKRKLGISIYPEQSTFAKDKEYLDTAKDLGYEIMFTSALHFVHDQDFESKIKKVFATIKYAKQIGFYTILDVEDLSLKKMQIDPQLEKLRELGVDCIRLDTPLRASEIAWYTYNKAKIDIQLNMSNNDSLIDEIIDFKPIVSRINGCHNFYPLKYTALPFDFFVECNKKYLKHRLETSAFVGSHYGEMTTATGWKQLPTLEMQRELPIAAQAKILFYTNQIDNVLIGNAYAKKEELQALACVEREIITFDLKPEIDLTTGEQELLTSDWHYRRGDITEYFVRSTMTRVIFKDLTIKPRNHQKSYAYGDVVMINDNDVKYKGEVHIILVPSLTDNLNKYNFVGRIAESELKLLEYLEPNTHFKFKIIK</sequence>